<evidence type="ECO:0000313" key="1">
    <source>
        <dbReference type="EMBL" id="PNF58739.1"/>
    </source>
</evidence>
<name>A0A2N8RCD4_STUST</name>
<dbReference type="InterPro" id="IPR050678">
    <property type="entry name" value="DNA_Partitioning_ATPase"/>
</dbReference>
<dbReference type="NCBIfam" id="TIGR03371">
    <property type="entry name" value="cellulose_yhjQ"/>
    <property type="match status" value="1"/>
</dbReference>
<sequence length="244" mass="27277">MKTLAIRALRGGLGATSLLADLALALHQQGERVLLIDLSPDNMLRLHFNVEISLESGWARAQLDAKAWNEPALEVQPGLHLLPYGRVSDAEVAQLESALCADRECWAQRCNLISHAYDWVLFDLPQRLPGHRFGVCATQRADLLIDLAMPDAACHVLLQTRPHPLADLLLVNRFNPASQLQRDLLMIWRRRHGLPRQPQLVHEDEAVQEALAHKSPVGHYAPQSQAASDLRSLAIWCLSQRSEC</sequence>
<dbReference type="Pfam" id="PF06564">
    <property type="entry name" value="CBP_BcsQ"/>
    <property type="match status" value="1"/>
</dbReference>
<dbReference type="PANTHER" id="PTHR13696:SF99">
    <property type="entry name" value="COBYRINIC ACID AC-DIAMIDE SYNTHASE"/>
    <property type="match status" value="1"/>
</dbReference>
<evidence type="ECO:0000313" key="2">
    <source>
        <dbReference type="Proteomes" id="UP000236003"/>
    </source>
</evidence>
<protein>
    <submittedName>
        <fullName evidence="1">Cellulose synthase operon protein YhjQ</fullName>
    </submittedName>
</protein>
<dbReference type="RefSeq" id="WP_058063500.1">
    <property type="nucleotide sequence ID" value="NZ_JAMOHR010000011.1"/>
</dbReference>
<accession>A0A2N8RCD4</accession>
<dbReference type="InterPro" id="IPR017746">
    <property type="entry name" value="Cellulose_synthase_operon_BcsQ"/>
</dbReference>
<comment type="caution">
    <text evidence="1">The sequence shown here is derived from an EMBL/GenBank/DDBJ whole genome shotgun (WGS) entry which is preliminary data.</text>
</comment>
<dbReference type="PANTHER" id="PTHR13696">
    <property type="entry name" value="P-LOOP CONTAINING NUCLEOSIDE TRIPHOSPHATE HYDROLASE"/>
    <property type="match status" value="1"/>
</dbReference>
<reference evidence="1 2" key="1">
    <citation type="submission" date="2018-01" db="EMBL/GenBank/DDBJ databases">
        <title>Denitrification phenotypes of diverse strains of Pseudomonas stutzeri.</title>
        <authorList>
            <person name="Milligan D.A."/>
            <person name="Bergaust L."/>
            <person name="Bakken L.R."/>
            <person name="Frostegard A."/>
        </authorList>
    </citation>
    <scope>NUCLEOTIDE SEQUENCE [LARGE SCALE GENOMIC DNA]</scope>
    <source>
        <strain evidence="1 2">CCUG 44592</strain>
    </source>
</reference>
<proteinExistence type="predicted"/>
<dbReference type="Gene3D" id="3.40.50.300">
    <property type="entry name" value="P-loop containing nucleotide triphosphate hydrolases"/>
    <property type="match status" value="1"/>
</dbReference>
<gene>
    <name evidence="1" type="primary">yhjQ</name>
    <name evidence="1" type="ORF">CXK99_14165</name>
</gene>
<dbReference type="SUPFAM" id="SSF52540">
    <property type="entry name" value="P-loop containing nucleoside triphosphate hydrolases"/>
    <property type="match status" value="1"/>
</dbReference>
<dbReference type="Proteomes" id="UP000236003">
    <property type="component" value="Unassembled WGS sequence"/>
</dbReference>
<dbReference type="EMBL" id="POUM01000012">
    <property type="protein sequence ID" value="PNF58739.1"/>
    <property type="molecule type" value="Genomic_DNA"/>
</dbReference>
<dbReference type="AlphaFoldDB" id="A0A2N8RCD4"/>
<organism evidence="1 2">
    <name type="scientific">Stutzerimonas stutzeri</name>
    <name type="common">Pseudomonas stutzeri</name>
    <dbReference type="NCBI Taxonomy" id="316"/>
    <lineage>
        <taxon>Bacteria</taxon>
        <taxon>Pseudomonadati</taxon>
        <taxon>Pseudomonadota</taxon>
        <taxon>Gammaproteobacteria</taxon>
        <taxon>Pseudomonadales</taxon>
        <taxon>Pseudomonadaceae</taxon>
        <taxon>Stutzerimonas</taxon>
    </lineage>
</organism>
<dbReference type="InterPro" id="IPR027417">
    <property type="entry name" value="P-loop_NTPase"/>
</dbReference>